<accession>A0ABT5VUL7</accession>
<protein>
    <submittedName>
        <fullName evidence="2">Uncharacterized protein</fullName>
    </submittedName>
</protein>
<dbReference type="EMBL" id="JAKJSC010000002">
    <property type="protein sequence ID" value="MDE5418950.1"/>
    <property type="molecule type" value="Genomic_DNA"/>
</dbReference>
<dbReference type="RefSeq" id="WP_275110280.1">
    <property type="nucleotide sequence ID" value="NZ_JAKJSC010000002.1"/>
</dbReference>
<dbReference type="Proteomes" id="UP001528920">
    <property type="component" value="Unassembled WGS sequence"/>
</dbReference>
<keyword evidence="3" id="KW-1185">Reference proteome</keyword>
<reference evidence="2 3" key="1">
    <citation type="submission" date="2022-01" db="EMBL/GenBank/DDBJ databases">
        <title>Labilibaculum sp. nov, a marine bacterium isolated from Antarctica.</title>
        <authorList>
            <person name="Dai W."/>
        </authorList>
    </citation>
    <scope>NUCLEOTIDE SEQUENCE [LARGE SCALE GENOMIC DNA]</scope>
    <source>
        <strain evidence="2 3">DW002</strain>
    </source>
</reference>
<keyword evidence="1" id="KW-0732">Signal</keyword>
<dbReference type="PROSITE" id="PS51257">
    <property type="entry name" value="PROKAR_LIPOPROTEIN"/>
    <property type="match status" value="1"/>
</dbReference>
<comment type="caution">
    <text evidence="2">The sequence shown here is derived from an EMBL/GenBank/DDBJ whole genome shotgun (WGS) entry which is preliminary data.</text>
</comment>
<sequence length="290" mass="30769">MNKIYIISIFLIGLFLSCSTSDLDQIDLAKSSAVPNFTIDDTKDGFIDKADPASGEVGFALTIEQGSVASATVKVVYNSVAGDRFFATLIADASTYPQNVSLTVNEIVDLFPQLTDATDLTAGDIFSFFAELTLTDGTVIPGYKEDGPNYSDDVITSPLFTAILNYTVACGLQAPFTGQYTLTDPAGSWGDQTVTVVEDGPTERSFEGSFFGFDGIPFKFSLICDQVIILQTSSGLACAGGPDWEFGPDPDNVASFDLTDDSVIVLDFLDNNKGACGGGPGAYQMTLTKL</sequence>
<gene>
    <name evidence="2" type="ORF">L3049_13170</name>
</gene>
<feature type="chain" id="PRO_5046626450" evidence="1">
    <location>
        <begin position="21"/>
        <end position="290"/>
    </location>
</feature>
<evidence type="ECO:0000313" key="3">
    <source>
        <dbReference type="Proteomes" id="UP001528920"/>
    </source>
</evidence>
<name>A0ABT5VUL7_9BACT</name>
<evidence type="ECO:0000313" key="2">
    <source>
        <dbReference type="EMBL" id="MDE5418950.1"/>
    </source>
</evidence>
<feature type="signal peptide" evidence="1">
    <location>
        <begin position="1"/>
        <end position="20"/>
    </location>
</feature>
<organism evidence="2 3">
    <name type="scientific">Paralabilibaculum antarcticum</name>
    <dbReference type="NCBI Taxonomy" id="2912572"/>
    <lineage>
        <taxon>Bacteria</taxon>
        <taxon>Pseudomonadati</taxon>
        <taxon>Bacteroidota</taxon>
        <taxon>Bacteroidia</taxon>
        <taxon>Marinilabiliales</taxon>
        <taxon>Marinifilaceae</taxon>
        <taxon>Paralabilibaculum</taxon>
    </lineage>
</organism>
<proteinExistence type="predicted"/>
<evidence type="ECO:0000256" key="1">
    <source>
        <dbReference type="SAM" id="SignalP"/>
    </source>
</evidence>